<protein>
    <submittedName>
        <fullName evidence="1">Uncharacterized protein</fullName>
    </submittedName>
</protein>
<dbReference type="EMBL" id="CZDF01000180">
    <property type="protein sequence ID" value="CUR35760.1"/>
    <property type="molecule type" value="Genomic_DNA"/>
</dbReference>
<dbReference type="STRING" id="671072.PL9214720030"/>
<proteinExistence type="predicted"/>
<keyword evidence="2" id="KW-1185">Reference proteome</keyword>
<name>A0A1J1LT32_9CYAN</name>
<evidence type="ECO:0000313" key="1">
    <source>
        <dbReference type="EMBL" id="CUR35760.1"/>
    </source>
</evidence>
<accession>A0A1J1LT32</accession>
<evidence type="ECO:0000313" key="2">
    <source>
        <dbReference type="Proteomes" id="UP000184315"/>
    </source>
</evidence>
<organism evidence="1 2">
    <name type="scientific">Planktothrix tepida PCC 9214</name>
    <dbReference type="NCBI Taxonomy" id="671072"/>
    <lineage>
        <taxon>Bacteria</taxon>
        <taxon>Bacillati</taxon>
        <taxon>Cyanobacteriota</taxon>
        <taxon>Cyanophyceae</taxon>
        <taxon>Oscillatoriophycideae</taxon>
        <taxon>Oscillatoriales</taxon>
        <taxon>Microcoleaceae</taxon>
        <taxon>Planktothrix</taxon>
    </lineage>
</organism>
<sequence length="40" mass="4670">MTHPLLDTKLNNTITKFKVLNNMNKSLIEKIKKPQYPLNS</sequence>
<dbReference type="Proteomes" id="UP000184315">
    <property type="component" value="Unassembled WGS sequence"/>
</dbReference>
<gene>
    <name evidence="1" type="ORF">PL9214720030</name>
</gene>
<dbReference type="AlphaFoldDB" id="A0A1J1LT32"/>
<reference evidence="2" key="1">
    <citation type="submission" date="2015-10" db="EMBL/GenBank/DDBJ databases">
        <authorList>
            <person name="Regsiter A."/>
            <person name="william w."/>
        </authorList>
    </citation>
    <scope>NUCLEOTIDE SEQUENCE [LARGE SCALE GENOMIC DNA]</scope>
</reference>